<dbReference type="Gene3D" id="3.40.630.30">
    <property type="match status" value="1"/>
</dbReference>
<dbReference type="EC" id="2.3.1.-" evidence="2"/>
<keyword evidence="2" id="KW-0012">Acyltransferase</keyword>
<name>A0ABT5YNV8_9PROT</name>
<organism evidence="2 3">
    <name type="scientific">Aquibaculum arenosum</name>
    <dbReference type="NCBI Taxonomy" id="3032591"/>
    <lineage>
        <taxon>Bacteria</taxon>
        <taxon>Pseudomonadati</taxon>
        <taxon>Pseudomonadota</taxon>
        <taxon>Alphaproteobacteria</taxon>
        <taxon>Rhodospirillales</taxon>
        <taxon>Rhodovibrionaceae</taxon>
        <taxon>Aquibaculum</taxon>
    </lineage>
</organism>
<evidence type="ECO:0000313" key="3">
    <source>
        <dbReference type="Proteomes" id="UP001215503"/>
    </source>
</evidence>
<proteinExistence type="predicted"/>
<dbReference type="InterPro" id="IPR000182">
    <property type="entry name" value="GNAT_dom"/>
</dbReference>
<dbReference type="InterPro" id="IPR016890">
    <property type="entry name" value="UCP028520"/>
</dbReference>
<dbReference type="Proteomes" id="UP001215503">
    <property type="component" value="Unassembled WGS sequence"/>
</dbReference>
<evidence type="ECO:0000259" key="1">
    <source>
        <dbReference type="PROSITE" id="PS51186"/>
    </source>
</evidence>
<dbReference type="GO" id="GO:0016746">
    <property type="term" value="F:acyltransferase activity"/>
    <property type="evidence" value="ECO:0007669"/>
    <property type="project" value="UniProtKB-KW"/>
</dbReference>
<dbReference type="InterPro" id="IPR016181">
    <property type="entry name" value="Acyl_CoA_acyltransferase"/>
</dbReference>
<reference evidence="2 3" key="1">
    <citation type="submission" date="2023-03" db="EMBL/GenBank/DDBJ databases">
        <title>Fodinicurvata sp. CAU 1616 isolated from sea sendiment.</title>
        <authorList>
            <person name="Kim W."/>
        </authorList>
    </citation>
    <scope>NUCLEOTIDE SEQUENCE [LARGE SCALE GENOMIC DNA]</scope>
    <source>
        <strain evidence="2 3">CAU 1616</strain>
    </source>
</reference>
<dbReference type="PIRSF" id="PIRSF028520">
    <property type="entry name" value="UCP028520"/>
    <property type="match status" value="1"/>
</dbReference>
<dbReference type="SUPFAM" id="SSF55729">
    <property type="entry name" value="Acyl-CoA N-acyltransferases (Nat)"/>
    <property type="match status" value="1"/>
</dbReference>
<keyword evidence="2" id="KW-0808">Transferase</keyword>
<accession>A0ABT5YNV8</accession>
<dbReference type="PROSITE" id="PS51186">
    <property type="entry name" value="GNAT"/>
    <property type="match status" value="1"/>
</dbReference>
<protein>
    <submittedName>
        <fullName evidence="2">GNAT family N-acetyltransferase</fullName>
        <ecNumber evidence="2">2.3.1.-</ecNumber>
    </submittedName>
</protein>
<comment type="caution">
    <text evidence="2">The sequence shown here is derived from an EMBL/GenBank/DDBJ whole genome shotgun (WGS) entry which is preliminary data.</text>
</comment>
<feature type="domain" description="N-acetyltransferase" evidence="1">
    <location>
        <begin position="40"/>
        <end position="198"/>
    </location>
</feature>
<keyword evidence="3" id="KW-1185">Reference proteome</keyword>
<gene>
    <name evidence="2" type="ORF">P2G67_11045</name>
</gene>
<dbReference type="EMBL" id="JARHUD010000006">
    <property type="protein sequence ID" value="MDF2096513.1"/>
    <property type="molecule type" value="Genomic_DNA"/>
</dbReference>
<dbReference type="Pfam" id="PF00583">
    <property type="entry name" value="Acetyltransf_1"/>
    <property type="match status" value="1"/>
</dbReference>
<dbReference type="CDD" id="cd04301">
    <property type="entry name" value="NAT_SF"/>
    <property type="match status" value="1"/>
</dbReference>
<sequence>MREPRTFNSRMGKRLAFPDEAFYCAGKSMQKETTAMRQSCPVRPLESDDLETVLQLNNAAVPTVNRLDAARLKDLVAQSEAALALGPVGEPQGFMLAMGPGLAYDSINYRWFAKRYDAFLYVDRIVVAESARGSGTGRALYKVAMERAAGRPLCCEVNLRPRNEPSLRFHAGLSFTEVGRQENDDGTKEVALLVRTGA</sequence>
<evidence type="ECO:0000313" key="2">
    <source>
        <dbReference type="EMBL" id="MDF2096513.1"/>
    </source>
</evidence>
<dbReference type="RefSeq" id="WP_275823008.1">
    <property type="nucleotide sequence ID" value="NZ_JARHUD010000006.1"/>
</dbReference>